<evidence type="ECO:0000256" key="5">
    <source>
        <dbReference type="ARBA" id="ARBA00011901"/>
    </source>
</evidence>
<dbReference type="SMART" id="SM00644">
    <property type="entry name" value="Ami_2"/>
    <property type="match status" value="1"/>
</dbReference>
<evidence type="ECO:0000313" key="15">
    <source>
        <dbReference type="Proteomes" id="UP000092247"/>
    </source>
</evidence>
<dbReference type="Gene3D" id="3.40.80.10">
    <property type="entry name" value="Peptidoglycan recognition protein-like"/>
    <property type="match status" value="1"/>
</dbReference>
<dbReference type="Proteomes" id="UP000092247">
    <property type="component" value="Unassembled WGS sequence"/>
</dbReference>
<dbReference type="PANTHER" id="PTHR30417:SF4">
    <property type="entry name" value="1,6-ANHYDRO-N-ACETYLMURAMYL-L-ALANINE AMIDASE AMPD"/>
    <property type="match status" value="1"/>
</dbReference>
<evidence type="ECO:0000256" key="12">
    <source>
        <dbReference type="ARBA" id="ARBA00042615"/>
    </source>
</evidence>
<dbReference type="InterPro" id="IPR036505">
    <property type="entry name" value="Amidase/PGRP_sf"/>
</dbReference>
<dbReference type="GO" id="GO:0071555">
    <property type="term" value="P:cell wall organization"/>
    <property type="evidence" value="ECO:0007669"/>
    <property type="project" value="UniProtKB-KW"/>
</dbReference>
<accession>A0A1B8GYZ2</accession>
<keyword evidence="6" id="KW-0963">Cytoplasm</keyword>
<dbReference type="CDD" id="cd06583">
    <property type="entry name" value="PGRP"/>
    <property type="match status" value="1"/>
</dbReference>
<dbReference type="GO" id="GO:0008745">
    <property type="term" value="F:N-acetylmuramoyl-L-alanine amidase activity"/>
    <property type="evidence" value="ECO:0007669"/>
    <property type="project" value="UniProtKB-EC"/>
</dbReference>
<comment type="subcellular location">
    <subcellularLocation>
        <location evidence="3">Cytoplasm</location>
    </subcellularLocation>
</comment>
<organism evidence="14 15">
    <name type="scientific">Morganella psychrotolerans</name>
    <dbReference type="NCBI Taxonomy" id="368603"/>
    <lineage>
        <taxon>Bacteria</taxon>
        <taxon>Pseudomonadati</taxon>
        <taxon>Pseudomonadota</taxon>
        <taxon>Gammaproteobacteria</taxon>
        <taxon>Enterobacterales</taxon>
        <taxon>Morganellaceae</taxon>
        <taxon>Morganella</taxon>
    </lineage>
</organism>
<dbReference type="InterPro" id="IPR051206">
    <property type="entry name" value="NAMLAA_amidase_2"/>
</dbReference>
<evidence type="ECO:0000256" key="6">
    <source>
        <dbReference type="ARBA" id="ARBA00022490"/>
    </source>
</evidence>
<gene>
    <name evidence="14" type="ORF">AYY17_13550</name>
</gene>
<dbReference type="NCBIfam" id="NF008758">
    <property type="entry name" value="PRK11789.1"/>
    <property type="match status" value="1"/>
</dbReference>
<comment type="similarity">
    <text evidence="4">Belongs to the N-acetylmuramoyl-L-alanine amidase 2 family.</text>
</comment>
<evidence type="ECO:0000256" key="10">
    <source>
        <dbReference type="ARBA" id="ARBA00023316"/>
    </source>
</evidence>
<evidence type="ECO:0000256" key="9">
    <source>
        <dbReference type="ARBA" id="ARBA00022833"/>
    </source>
</evidence>
<dbReference type="EMBL" id="LZEX01000046">
    <property type="protein sequence ID" value="OBU02040.1"/>
    <property type="molecule type" value="Genomic_DNA"/>
</dbReference>
<proteinExistence type="inferred from homology"/>
<dbReference type="GO" id="GO:0009253">
    <property type="term" value="P:peptidoglycan catabolic process"/>
    <property type="evidence" value="ECO:0007669"/>
    <property type="project" value="InterPro"/>
</dbReference>
<dbReference type="GO" id="GO:0009254">
    <property type="term" value="P:peptidoglycan turnover"/>
    <property type="evidence" value="ECO:0007669"/>
    <property type="project" value="TreeGrafter"/>
</dbReference>
<comment type="caution">
    <text evidence="14">The sequence shown here is derived from an EMBL/GenBank/DDBJ whole genome shotgun (WGS) entry which is preliminary data.</text>
</comment>
<dbReference type="GO" id="GO:0005737">
    <property type="term" value="C:cytoplasm"/>
    <property type="evidence" value="ECO:0007669"/>
    <property type="project" value="UniProtKB-SubCell"/>
</dbReference>
<name>A0A1B8GYZ2_9GAMM</name>
<reference evidence="14 15" key="1">
    <citation type="submission" date="2016-06" db="EMBL/GenBank/DDBJ databases">
        <authorList>
            <person name="Kjaerup R.B."/>
            <person name="Dalgaard T.S."/>
            <person name="Juul-Madsen H.R."/>
        </authorList>
    </citation>
    <scope>NUCLEOTIDE SEQUENCE [LARGE SCALE GENOMIC DNA]</scope>
    <source>
        <strain evidence="14 15">GCSL-Mp3</strain>
    </source>
</reference>
<dbReference type="SUPFAM" id="SSF55846">
    <property type="entry name" value="N-acetylmuramoyl-L-alanine amidase-like"/>
    <property type="match status" value="1"/>
</dbReference>
<dbReference type="STRING" id="368603.AYY16_00310"/>
<dbReference type="GO" id="GO:0046872">
    <property type="term" value="F:metal ion binding"/>
    <property type="evidence" value="ECO:0007669"/>
    <property type="project" value="UniProtKB-KW"/>
</dbReference>
<dbReference type="RefSeq" id="WP_067426954.1">
    <property type="nucleotide sequence ID" value="NZ_LZEX01000046.1"/>
</dbReference>
<dbReference type="FunFam" id="3.40.80.10:FF:000002">
    <property type="entry name" value="1,6-anhydro-N-acetylmuramyl-L-alanine amidase"/>
    <property type="match status" value="1"/>
</dbReference>
<evidence type="ECO:0000256" key="1">
    <source>
        <dbReference type="ARBA" id="ARBA00001561"/>
    </source>
</evidence>
<evidence type="ECO:0000259" key="13">
    <source>
        <dbReference type="SMART" id="SM00644"/>
    </source>
</evidence>
<dbReference type="InterPro" id="IPR002502">
    <property type="entry name" value="Amidase_domain"/>
</dbReference>
<keyword evidence="9" id="KW-0862">Zinc</keyword>
<evidence type="ECO:0000256" key="2">
    <source>
        <dbReference type="ARBA" id="ARBA00001947"/>
    </source>
</evidence>
<evidence type="ECO:0000256" key="7">
    <source>
        <dbReference type="ARBA" id="ARBA00022723"/>
    </source>
</evidence>
<dbReference type="PANTHER" id="PTHR30417">
    <property type="entry name" value="N-ACETYLMURAMOYL-L-ALANINE AMIDASE AMID"/>
    <property type="match status" value="1"/>
</dbReference>
<keyword evidence="8" id="KW-0378">Hydrolase</keyword>
<evidence type="ECO:0000256" key="11">
    <source>
        <dbReference type="ARBA" id="ARBA00039257"/>
    </source>
</evidence>
<feature type="domain" description="N-acetylmuramoyl-L-alanine amidase" evidence="13">
    <location>
        <begin position="16"/>
        <end position="166"/>
    </location>
</feature>
<dbReference type="AlphaFoldDB" id="A0A1B8GYZ2"/>
<evidence type="ECO:0000256" key="4">
    <source>
        <dbReference type="ARBA" id="ARBA00007553"/>
    </source>
</evidence>
<protein>
    <recommendedName>
        <fullName evidence="11">1,6-anhydro-N-acetylmuramyl-L-alanine amidase AmpD</fullName>
        <ecNumber evidence="5">3.5.1.28</ecNumber>
    </recommendedName>
    <alternativeName>
        <fullName evidence="12">N-acetylmuramoyl-L-alanine amidase</fullName>
    </alternativeName>
</protein>
<sequence>MEIQEGWLTAARQVISPHCDTRPADTVPRLLVIHNISLPPGQFGGPYIDQLFQGKLDPDAHPFFAEIQTLRVSAHCLIRRTGEVVQYVPFHQRAWHAGLSCYQGTEKCNDFSVGIELEGTDAQPFTDEQYQTLAQVTQALLSDYPQMTEHITGHSDIAPGRKTDPGPYFDWNRYRESLAQTDTPVTLPVK</sequence>
<comment type="cofactor">
    <cofactor evidence="2">
        <name>Zn(2+)</name>
        <dbReference type="ChEBI" id="CHEBI:29105"/>
    </cofactor>
</comment>
<keyword evidence="10" id="KW-0961">Cell wall biogenesis/degradation</keyword>
<evidence type="ECO:0000313" key="14">
    <source>
        <dbReference type="EMBL" id="OBU02040.1"/>
    </source>
</evidence>
<dbReference type="EC" id="3.5.1.28" evidence="5"/>
<evidence type="ECO:0000256" key="8">
    <source>
        <dbReference type="ARBA" id="ARBA00022801"/>
    </source>
</evidence>
<evidence type="ECO:0000256" key="3">
    <source>
        <dbReference type="ARBA" id="ARBA00004496"/>
    </source>
</evidence>
<comment type="catalytic activity">
    <reaction evidence="1">
        <text>Hydrolyzes the link between N-acetylmuramoyl residues and L-amino acid residues in certain cell-wall glycopeptides.</text>
        <dbReference type="EC" id="3.5.1.28"/>
    </reaction>
</comment>
<dbReference type="Pfam" id="PF01510">
    <property type="entry name" value="Amidase_2"/>
    <property type="match status" value="1"/>
</dbReference>
<keyword evidence="7" id="KW-0479">Metal-binding</keyword>